<dbReference type="Gene3D" id="3.40.190.10">
    <property type="entry name" value="Periplasmic binding protein-like II"/>
    <property type="match status" value="2"/>
</dbReference>
<dbReference type="Pfam" id="PF09084">
    <property type="entry name" value="NMT1"/>
    <property type="match status" value="1"/>
</dbReference>
<feature type="domain" description="SsuA/THI5-like" evidence="2">
    <location>
        <begin position="68"/>
        <end position="274"/>
    </location>
</feature>
<dbReference type="InterPro" id="IPR015168">
    <property type="entry name" value="SsuA/THI5"/>
</dbReference>
<evidence type="ECO:0000313" key="3">
    <source>
        <dbReference type="EMBL" id="MBD3919830.1"/>
    </source>
</evidence>
<dbReference type="Proteomes" id="UP000609346">
    <property type="component" value="Unassembled WGS sequence"/>
</dbReference>
<proteinExistence type="predicted"/>
<dbReference type="SUPFAM" id="SSF53850">
    <property type="entry name" value="Periplasmic binding protein-like II"/>
    <property type="match status" value="1"/>
</dbReference>
<sequence>MKLTRKRSTYSLLLITVLIAALLSACGKDEAKTTSASDTSGSSQTSDAAADPISIKVADILTNPVFRIAKTQGFLDKYGIDAQIITFATPAEGINSIFIKQADIAWGADFPILNAVSKGDYSIIAATGTNTDIAAEKWKLYVGSDIQSAADLKGKKLSTLRGTFLPYLWDEYLKDTGVAAADTKQIGQGGFDESYVALKKGEIDAAWVVGAAMIEKFNAIEGVHELTDMSKTSVRIGGGIIAPNSLIKEHPTAVANLLRALDEASKFITDNPEKTADILYDEVKQPKESTIRDLSTNNWEIGFKQESFDSLSSQKKYMIGAGIIKDDFDLASKINLDGIKQAAPDRVTYGQ</sequence>
<protein>
    <submittedName>
        <fullName evidence="3">ABC transporter substrate-binding protein</fullName>
    </submittedName>
</protein>
<reference evidence="3 4" key="1">
    <citation type="submission" date="2020-09" db="EMBL/GenBank/DDBJ databases">
        <title>Paenibacillus sp. strain PR3 16S rRNA gene Genome sequencing and assembly.</title>
        <authorList>
            <person name="Kim J."/>
        </authorList>
    </citation>
    <scope>NUCLEOTIDE SEQUENCE [LARGE SCALE GENOMIC DNA]</scope>
    <source>
        <strain evidence="3 4">PR3</strain>
    </source>
</reference>
<dbReference type="PROSITE" id="PS51257">
    <property type="entry name" value="PROKAR_LIPOPROTEIN"/>
    <property type="match status" value="1"/>
</dbReference>
<dbReference type="PANTHER" id="PTHR30024">
    <property type="entry name" value="ALIPHATIC SULFONATES-BINDING PROTEIN-RELATED"/>
    <property type="match status" value="1"/>
</dbReference>
<name>A0ABR8MY23_9BACL</name>
<evidence type="ECO:0000313" key="4">
    <source>
        <dbReference type="Proteomes" id="UP000609346"/>
    </source>
</evidence>
<feature type="chain" id="PRO_5045132613" evidence="1">
    <location>
        <begin position="28"/>
        <end position="351"/>
    </location>
</feature>
<dbReference type="EMBL" id="JACXZA010000003">
    <property type="protein sequence ID" value="MBD3919830.1"/>
    <property type="molecule type" value="Genomic_DNA"/>
</dbReference>
<feature type="signal peptide" evidence="1">
    <location>
        <begin position="1"/>
        <end position="27"/>
    </location>
</feature>
<accession>A0ABR8MY23</accession>
<evidence type="ECO:0000256" key="1">
    <source>
        <dbReference type="SAM" id="SignalP"/>
    </source>
</evidence>
<dbReference type="RefSeq" id="WP_191204109.1">
    <property type="nucleotide sequence ID" value="NZ_JACXZA010000003.1"/>
</dbReference>
<keyword evidence="4" id="KW-1185">Reference proteome</keyword>
<organism evidence="3 4">
    <name type="scientific">Paenibacillus terricola</name>
    <dbReference type="NCBI Taxonomy" id="2763503"/>
    <lineage>
        <taxon>Bacteria</taxon>
        <taxon>Bacillati</taxon>
        <taxon>Bacillota</taxon>
        <taxon>Bacilli</taxon>
        <taxon>Bacillales</taxon>
        <taxon>Paenibacillaceae</taxon>
        <taxon>Paenibacillus</taxon>
    </lineage>
</organism>
<keyword evidence="1" id="KW-0732">Signal</keyword>
<gene>
    <name evidence="3" type="ORF">H8B09_13795</name>
</gene>
<comment type="caution">
    <text evidence="3">The sequence shown here is derived from an EMBL/GenBank/DDBJ whole genome shotgun (WGS) entry which is preliminary data.</text>
</comment>
<evidence type="ECO:0000259" key="2">
    <source>
        <dbReference type="Pfam" id="PF09084"/>
    </source>
</evidence>